<dbReference type="EMBL" id="JAIWYP010000008">
    <property type="protein sequence ID" value="KAH3783109.1"/>
    <property type="molecule type" value="Genomic_DNA"/>
</dbReference>
<feature type="region of interest" description="Disordered" evidence="2">
    <location>
        <begin position="352"/>
        <end position="377"/>
    </location>
</feature>
<feature type="coiled-coil region" evidence="1">
    <location>
        <begin position="498"/>
        <end position="615"/>
    </location>
</feature>
<sequence length="899" mass="102779">MAERTMDLGSAYFEEMKPLQQNVQKQTPFPHQYPSAQPTQVQTRPISLSQQPFPYQYPSLQQTGLYPQPTQVQTRPISQSQQPVPYQYPSVQPTGPYPQIQQPYPGQPMQFPPWQEGPPQNGSPYRWYPYPQWYPAQGQLQPFTNMEGHQGIGIQAGVTNHGFAPAGTDVQPAGTNVQPNVQPAIKGVIVPKREKTAGRAHRHDDRRQRLTQQPKTLVYSGKGSWKSFKSKFNRYVVVNDWSEREKKEYLCLCLTDTARDYHTLIIDKTPNITYNAIMEKLERLFGCQELPETAEIKEGDLPLAESTPRTKAVPEDSNKFSSFYSSGYVTANQSLEVSPARVPVKQQIDIPVHSPNNQTRAGNVTSRASGSSTSSICSATNKGSFRTNMSFSHMQDSLSSDLHSEMDEVERDLNVSKRDLMGVYKDVKQERDKLKSTMIQCQDRASRHISELKNQIAMEQQAKRDLVVKVNQEIEDKVGIIELLKESKEQQAAMLTDKARVDQELRELQVQFQKLQSSLEKKLQQQVQQAREMREQLKKDRQIAIAEMKQQVHEEMERKDGEILRSRSKAQSLGHENMQLKKCIERLEKASTNQLAKARAIFKRLKAEKSEAIAKRKSRLTENKMKVEKENLQKQGNDFQNREREKYQLQTRLAKSEENFRKMNEQHNHTILDRSELDMLVHQMQVEADSQKEEYERPVDEAGHMSDASLAQLAAYHEKDEAEMQTQHQTSAQEKAEEHVADHQEVVSGYKAQIKAASGDQARVSESASPATELQKAPVGGQVQLDKLIITLNTPRADLFVKEKKLEQSGMKFRTKMFNHRAGARNGNPDALCRKTIVDDRLEYQLGYELDDVDDVVPLSKSWKERHEKTREVWDPGIVNTKEVINKVGDPVYMLDTSH</sequence>
<organism evidence="3 4">
    <name type="scientific">Dreissena polymorpha</name>
    <name type="common">Zebra mussel</name>
    <name type="synonym">Mytilus polymorpha</name>
    <dbReference type="NCBI Taxonomy" id="45954"/>
    <lineage>
        <taxon>Eukaryota</taxon>
        <taxon>Metazoa</taxon>
        <taxon>Spiralia</taxon>
        <taxon>Lophotrochozoa</taxon>
        <taxon>Mollusca</taxon>
        <taxon>Bivalvia</taxon>
        <taxon>Autobranchia</taxon>
        <taxon>Heteroconchia</taxon>
        <taxon>Euheterodonta</taxon>
        <taxon>Imparidentia</taxon>
        <taxon>Neoheterodontei</taxon>
        <taxon>Myida</taxon>
        <taxon>Dreissenoidea</taxon>
        <taxon>Dreissenidae</taxon>
        <taxon>Dreissena</taxon>
    </lineage>
</organism>
<evidence type="ECO:0000313" key="4">
    <source>
        <dbReference type="Proteomes" id="UP000828390"/>
    </source>
</evidence>
<gene>
    <name evidence="3" type="ORF">DPMN_161037</name>
</gene>
<dbReference type="AlphaFoldDB" id="A0A9D4IS79"/>
<dbReference type="Proteomes" id="UP000828390">
    <property type="component" value="Unassembled WGS sequence"/>
</dbReference>
<name>A0A9D4IS79_DREPO</name>
<feature type="compositionally biased region" description="Polar residues" evidence="2">
    <location>
        <begin position="354"/>
        <end position="365"/>
    </location>
</feature>
<keyword evidence="4" id="KW-1185">Reference proteome</keyword>
<evidence type="ECO:0000256" key="2">
    <source>
        <dbReference type="SAM" id="MobiDB-lite"/>
    </source>
</evidence>
<feature type="compositionally biased region" description="Low complexity" evidence="2">
    <location>
        <begin position="366"/>
        <end position="377"/>
    </location>
</feature>
<reference evidence="3" key="1">
    <citation type="journal article" date="2019" name="bioRxiv">
        <title>The Genome of the Zebra Mussel, Dreissena polymorpha: A Resource for Invasive Species Research.</title>
        <authorList>
            <person name="McCartney M.A."/>
            <person name="Auch B."/>
            <person name="Kono T."/>
            <person name="Mallez S."/>
            <person name="Zhang Y."/>
            <person name="Obille A."/>
            <person name="Becker A."/>
            <person name="Abrahante J.E."/>
            <person name="Garbe J."/>
            <person name="Badalamenti J.P."/>
            <person name="Herman A."/>
            <person name="Mangelson H."/>
            <person name="Liachko I."/>
            <person name="Sullivan S."/>
            <person name="Sone E.D."/>
            <person name="Koren S."/>
            <person name="Silverstein K.A.T."/>
            <person name="Beckman K.B."/>
            <person name="Gohl D.M."/>
        </authorList>
    </citation>
    <scope>NUCLEOTIDE SEQUENCE</scope>
    <source>
        <strain evidence="3">Duluth1</strain>
        <tissue evidence="3">Whole animal</tissue>
    </source>
</reference>
<accession>A0A9D4IS79</accession>
<evidence type="ECO:0000256" key="1">
    <source>
        <dbReference type="SAM" id="Coils"/>
    </source>
</evidence>
<feature type="coiled-coil region" evidence="1">
    <location>
        <begin position="424"/>
        <end position="469"/>
    </location>
</feature>
<evidence type="ECO:0000313" key="3">
    <source>
        <dbReference type="EMBL" id="KAH3783109.1"/>
    </source>
</evidence>
<reference evidence="3" key="2">
    <citation type="submission" date="2020-11" db="EMBL/GenBank/DDBJ databases">
        <authorList>
            <person name="McCartney M.A."/>
            <person name="Auch B."/>
            <person name="Kono T."/>
            <person name="Mallez S."/>
            <person name="Becker A."/>
            <person name="Gohl D.M."/>
            <person name="Silverstein K.A.T."/>
            <person name="Koren S."/>
            <person name="Bechman K.B."/>
            <person name="Herman A."/>
            <person name="Abrahante J.E."/>
            <person name="Garbe J."/>
        </authorList>
    </citation>
    <scope>NUCLEOTIDE SEQUENCE</scope>
    <source>
        <strain evidence="3">Duluth1</strain>
        <tissue evidence="3">Whole animal</tissue>
    </source>
</reference>
<keyword evidence="1" id="KW-0175">Coiled coil</keyword>
<proteinExistence type="predicted"/>
<comment type="caution">
    <text evidence="3">The sequence shown here is derived from an EMBL/GenBank/DDBJ whole genome shotgun (WGS) entry which is preliminary data.</text>
</comment>
<protein>
    <submittedName>
        <fullName evidence="3">Uncharacterized protein</fullName>
    </submittedName>
</protein>